<protein>
    <submittedName>
        <fullName evidence="1">Uncharacterized protein</fullName>
    </submittedName>
</protein>
<proteinExistence type="predicted"/>
<dbReference type="EMBL" id="MEUG01000001">
    <property type="protein sequence ID" value="OGC27569.1"/>
    <property type="molecule type" value="Genomic_DNA"/>
</dbReference>
<name>A0A1F4T507_UNCSA</name>
<reference evidence="1 2" key="1">
    <citation type="journal article" date="2016" name="Nat. Commun.">
        <title>Thousands of microbial genomes shed light on interconnected biogeochemical processes in an aquifer system.</title>
        <authorList>
            <person name="Anantharaman K."/>
            <person name="Brown C.T."/>
            <person name="Hug L.A."/>
            <person name="Sharon I."/>
            <person name="Castelle C.J."/>
            <person name="Probst A.J."/>
            <person name="Thomas B.C."/>
            <person name="Singh A."/>
            <person name="Wilkins M.J."/>
            <person name="Karaoz U."/>
            <person name="Brodie E.L."/>
            <person name="Williams K.H."/>
            <person name="Hubbard S.S."/>
            <person name="Banfield J.F."/>
        </authorList>
    </citation>
    <scope>NUCLEOTIDE SEQUENCE [LARGE SCALE GENOMIC DNA]</scope>
</reference>
<accession>A0A1F4T507</accession>
<dbReference type="AlphaFoldDB" id="A0A1F4T507"/>
<sequence>MPPVVANPSATVTARIPGRQPVGEVHLPTNQMQGAEGRIRGMLAAMTGKSPNDTDKVSFGVFSRNRSFSEMWKEVFTSGRVTRENFEKLMKFYGVDEVTDEMWEAFAGGSQSMSIADFEQALSTYQRVCTMRGYNFGQVCESDKIYVLPTAEFAKLLKGKDVAWVNSLTTNPQVRGAWERAKAYTGVREGGEPNEQTWRWFAIELMLSFGDAVRENHDLSDLNTKHPLVRNLFERGALHWAETNEALTPQAFDKIEERSDRITDVQKHYEQDPLHRAAYDLRGIRLTDRTSEGLLDEALAAFDANNHTLYLQKIGELRKHITPVAIPGENPARPLITPRPVTP</sequence>
<organism evidence="1 2">
    <name type="scientific">candidate division WOR-1 bacterium RIFOXYC12_FULL_54_18</name>
    <dbReference type="NCBI Taxonomy" id="1802584"/>
    <lineage>
        <taxon>Bacteria</taxon>
        <taxon>Bacillati</taxon>
        <taxon>Saganbacteria</taxon>
    </lineage>
</organism>
<evidence type="ECO:0000313" key="1">
    <source>
        <dbReference type="EMBL" id="OGC27569.1"/>
    </source>
</evidence>
<comment type="caution">
    <text evidence="1">The sequence shown here is derived from an EMBL/GenBank/DDBJ whole genome shotgun (WGS) entry which is preliminary data.</text>
</comment>
<dbReference type="Proteomes" id="UP000178602">
    <property type="component" value="Unassembled WGS sequence"/>
</dbReference>
<evidence type="ECO:0000313" key="2">
    <source>
        <dbReference type="Proteomes" id="UP000178602"/>
    </source>
</evidence>
<gene>
    <name evidence="1" type="ORF">A3K49_00910</name>
</gene>